<comment type="similarity">
    <text evidence="1 4">Belongs to the thiolase-like superfamily. Thiolase family.</text>
</comment>
<evidence type="ECO:0000256" key="1">
    <source>
        <dbReference type="ARBA" id="ARBA00010982"/>
    </source>
</evidence>
<evidence type="ECO:0000256" key="3">
    <source>
        <dbReference type="ARBA" id="ARBA00023315"/>
    </source>
</evidence>
<dbReference type="PROSITE" id="PS00098">
    <property type="entry name" value="THIOLASE_1"/>
    <property type="match status" value="1"/>
</dbReference>
<dbReference type="InterPro" id="IPR020613">
    <property type="entry name" value="Thiolase_CS"/>
</dbReference>
<evidence type="ECO:0000313" key="8">
    <source>
        <dbReference type="Proteomes" id="UP000837857"/>
    </source>
</evidence>
<evidence type="ECO:0000256" key="2">
    <source>
        <dbReference type="ARBA" id="ARBA00022679"/>
    </source>
</evidence>
<evidence type="ECO:0000259" key="6">
    <source>
        <dbReference type="Pfam" id="PF02803"/>
    </source>
</evidence>
<keyword evidence="8" id="KW-1185">Reference proteome</keyword>
<protein>
    <submittedName>
        <fullName evidence="7">Uncharacterized protein</fullName>
    </submittedName>
</protein>
<dbReference type="NCBIfam" id="TIGR01930">
    <property type="entry name" value="AcCoA-C-Actrans"/>
    <property type="match status" value="1"/>
</dbReference>
<dbReference type="InterPro" id="IPR020617">
    <property type="entry name" value="Thiolase_C"/>
</dbReference>
<dbReference type="Gene3D" id="3.40.47.10">
    <property type="match status" value="1"/>
</dbReference>
<dbReference type="InterPro" id="IPR002155">
    <property type="entry name" value="Thiolase"/>
</dbReference>
<dbReference type="PANTHER" id="PTHR18919:SF107">
    <property type="entry name" value="ACETYL-COA ACETYLTRANSFERASE, CYTOSOLIC"/>
    <property type="match status" value="1"/>
</dbReference>
<proteinExistence type="inferred from homology"/>
<reference evidence="7" key="1">
    <citation type="submission" date="2022-03" db="EMBL/GenBank/DDBJ databases">
        <authorList>
            <person name="Martin H S."/>
        </authorList>
    </citation>
    <scope>NUCLEOTIDE SEQUENCE</scope>
</reference>
<dbReference type="SUPFAM" id="SSF53901">
    <property type="entry name" value="Thiolase-like"/>
    <property type="match status" value="2"/>
</dbReference>
<feature type="domain" description="Thiolase C-terminal" evidence="6">
    <location>
        <begin position="273"/>
        <end position="394"/>
    </location>
</feature>
<accession>A0ABN8HVF1</accession>
<gene>
    <name evidence="7" type="ORF">IPOD504_LOCUS3514</name>
</gene>
<dbReference type="Proteomes" id="UP000837857">
    <property type="component" value="Chromosome 14"/>
</dbReference>
<evidence type="ECO:0000313" key="7">
    <source>
        <dbReference type="EMBL" id="CAH2041994.1"/>
    </source>
</evidence>
<feature type="non-terminal residue" evidence="7">
    <location>
        <position position="1"/>
    </location>
</feature>
<dbReference type="Pfam" id="PF00108">
    <property type="entry name" value="Thiolase_N"/>
    <property type="match status" value="1"/>
</dbReference>
<keyword evidence="3 4" id="KW-0012">Acyltransferase</keyword>
<evidence type="ECO:0000259" key="5">
    <source>
        <dbReference type="Pfam" id="PF00108"/>
    </source>
</evidence>
<feature type="domain" description="Thiolase N-terminal" evidence="5">
    <location>
        <begin position="9"/>
        <end position="266"/>
    </location>
</feature>
<dbReference type="InterPro" id="IPR016039">
    <property type="entry name" value="Thiolase-like"/>
</dbReference>
<dbReference type="InterPro" id="IPR020615">
    <property type="entry name" value="Thiolase_acyl_enz_int_AS"/>
</dbReference>
<name>A0ABN8HVF1_9NEOP</name>
<dbReference type="PROSITE" id="PS00737">
    <property type="entry name" value="THIOLASE_2"/>
    <property type="match status" value="1"/>
</dbReference>
<dbReference type="Pfam" id="PF02803">
    <property type="entry name" value="Thiolase_C"/>
    <property type="match status" value="1"/>
</dbReference>
<evidence type="ECO:0000256" key="4">
    <source>
        <dbReference type="RuleBase" id="RU003557"/>
    </source>
</evidence>
<dbReference type="EMBL" id="OW152826">
    <property type="protein sequence ID" value="CAH2041994.1"/>
    <property type="molecule type" value="Genomic_DNA"/>
</dbReference>
<dbReference type="PANTHER" id="PTHR18919">
    <property type="entry name" value="ACETYL-COA C-ACYLTRANSFERASE"/>
    <property type="match status" value="1"/>
</dbReference>
<organism evidence="7 8">
    <name type="scientific">Iphiclides podalirius</name>
    <name type="common">scarce swallowtail</name>
    <dbReference type="NCBI Taxonomy" id="110791"/>
    <lineage>
        <taxon>Eukaryota</taxon>
        <taxon>Metazoa</taxon>
        <taxon>Ecdysozoa</taxon>
        <taxon>Arthropoda</taxon>
        <taxon>Hexapoda</taxon>
        <taxon>Insecta</taxon>
        <taxon>Pterygota</taxon>
        <taxon>Neoptera</taxon>
        <taxon>Endopterygota</taxon>
        <taxon>Lepidoptera</taxon>
        <taxon>Glossata</taxon>
        <taxon>Ditrysia</taxon>
        <taxon>Papilionoidea</taxon>
        <taxon>Papilionidae</taxon>
        <taxon>Papilioninae</taxon>
        <taxon>Iphiclides</taxon>
    </lineage>
</organism>
<dbReference type="InterPro" id="IPR020616">
    <property type="entry name" value="Thiolase_N"/>
</dbReference>
<dbReference type="CDD" id="cd00751">
    <property type="entry name" value="thiolase"/>
    <property type="match status" value="1"/>
</dbReference>
<keyword evidence="2 4" id="KW-0808">Transferase</keyword>
<sequence length="396" mass="41497">MALKTKGLFVIGAKRTPFCNYGGPLKEVTASHIFAAAAKDAIDSANIKSDIIDSTVVGNINFLSQCDGGKTPRYCGSYSGVPIERPALGVNKACGTGLQAVVSGGMDILTGSAKVCLVGGTELMSSLPMLVRNVRFGTILGAKYQMEDHIKRQLVDSFCGLGMDEIAENLAKRYKFSREAVDRYALESHLKCTSAAEQTIFEDEITPVLNSDNEEIVAKDDIPQTDLTLSELAALPLALNGGSVVTSGNSSVPADGAAALILANEESVNNHQLTPLARLTAWATVGVNPTEAGLGAVLAVQKLLAATEKKIQDVDLFEINETFASQAMAIIEELKVESNKVNISGGALSIGHPVAATGARMATHLAHRIRRNKARIAVAASSCGGGQGIAIMLESA</sequence>
<dbReference type="PIRSF" id="PIRSF000429">
    <property type="entry name" value="Ac-CoA_Ac_transf"/>
    <property type="match status" value="1"/>
</dbReference>